<feature type="compositionally biased region" description="Low complexity" evidence="6">
    <location>
        <begin position="427"/>
        <end position="443"/>
    </location>
</feature>
<comment type="caution">
    <text evidence="7">The sequence shown here is derived from an EMBL/GenBank/DDBJ whole genome shotgun (WGS) entry which is preliminary data.</text>
</comment>
<keyword evidence="8" id="KW-1185">Reference proteome</keyword>
<dbReference type="InterPro" id="IPR003451">
    <property type="entry name" value="LytB/IspH"/>
</dbReference>
<dbReference type="PANTHER" id="PTHR30426:SF0">
    <property type="entry name" value="4-HYDROXY-3-METHYLBUT-2-ENYL DIPHOSPHATE REDUCTASE"/>
    <property type="match status" value="1"/>
</dbReference>
<dbReference type="Pfam" id="PF02401">
    <property type="entry name" value="LYTB"/>
    <property type="match status" value="1"/>
</dbReference>
<keyword evidence="4" id="KW-0408">Iron</keyword>
<dbReference type="RefSeq" id="WP_158071056.1">
    <property type="nucleotide sequence ID" value="NZ_CAKXYP010000004.1"/>
</dbReference>
<organism evidence="7 8">
    <name type="scientific">Streptomyces globisporus</name>
    <dbReference type="NCBI Taxonomy" id="1908"/>
    <lineage>
        <taxon>Bacteria</taxon>
        <taxon>Bacillati</taxon>
        <taxon>Actinomycetota</taxon>
        <taxon>Actinomycetes</taxon>
        <taxon>Kitasatosporales</taxon>
        <taxon>Streptomycetaceae</taxon>
        <taxon>Streptomyces</taxon>
    </lineage>
</organism>
<evidence type="ECO:0008006" key="9">
    <source>
        <dbReference type="Google" id="ProtNLM"/>
    </source>
</evidence>
<dbReference type="Proteomes" id="UP001154015">
    <property type="component" value="Unassembled WGS sequence"/>
</dbReference>
<name>A0ABM9GTJ9_STRGL</name>
<dbReference type="EMBL" id="CAKXYP010000004">
    <property type="protein sequence ID" value="CAH9414800.1"/>
    <property type="molecule type" value="Genomic_DNA"/>
</dbReference>
<evidence type="ECO:0000256" key="2">
    <source>
        <dbReference type="ARBA" id="ARBA00022485"/>
    </source>
</evidence>
<evidence type="ECO:0000256" key="3">
    <source>
        <dbReference type="ARBA" id="ARBA00022723"/>
    </source>
</evidence>
<dbReference type="Gene3D" id="3.40.50.11270">
    <property type="match status" value="1"/>
</dbReference>
<evidence type="ECO:0000256" key="1">
    <source>
        <dbReference type="ARBA" id="ARBA00001966"/>
    </source>
</evidence>
<comment type="cofactor">
    <cofactor evidence="1">
        <name>[4Fe-4S] cluster</name>
        <dbReference type="ChEBI" id="CHEBI:49883"/>
    </cofactor>
</comment>
<evidence type="ECO:0000313" key="7">
    <source>
        <dbReference type="EMBL" id="CAH9414800.1"/>
    </source>
</evidence>
<dbReference type="Gene3D" id="3.40.1010.20">
    <property type="entry name" value="4-hydroxy-3-methylbut-2-enyl diphosphate reductase, catalytic domain"/>
    <property type="match status" value="2"/>
</dbReference>
<gene>
    <name evidence="7" type="ORF">SGL43_01812</name>
</gene>
<evidence type="ECO:0000313" key="8">
    <source>
        <dbReference type="Proteomes" id="UP001154015"/>
    </source>
</evidence>
<evidence type="ECO:0000256" key="6">
    <source>
        <dbReference type="SAM" id="MobiDB-lite"/>
    </source>
</evidence>
<keyword evidence="5" id="KW-0411">Iron-sulfur</keyword>
<reference evidence="7" key="1">
    <citation type="submission" date="2022-03" db="EMBL/GenBank/DDBJ databases">
        <authorList>
            <person name="Leyn A S."/>
        </authorList>
    </citation>
    <scope>NUCLEOTIDE SEQUENCE</scope>
    <source>
        <strain evidence="7">Streptomyces globisporus 4-3</strain>
    </source>
</reference>
<keyword evidence="2" id="KW-0004">4Fe-4S</keyword>
<proteinExistence type="predicted"/>
<accession>A0ABM9GTJ9</accession>
<evidence type="ECO:0000256" key="5">
    <source>
        <dbReference type="ARBA" id="ARBA00023014"/>
    </source>
</evidence>
<keyword evidence="3" id="KW-0479">Metal-binding</keyword>
<protein>
    <recommendedName>
        <fullName evidence="9">4-hydroxy-3-methylbut-2-enyl diphosphate reductase</fullName>
    </recommendedName>
</protein>
<sequence>MNRTMRVERLSVSGVRPGEIVVATGVAHPERGPVGSPAAPLLAAALGRGEPDPGGRRIRLHPMDGAAGAVGTGDAVLVMASYLELDGRAVGLGAAAHADDRAAVDICAELVAQWAGLLRSRRLLVAAPEPDCAGARAGVETILRAARVARREVPVHVYGRPVAAVDRIARLAEAGVAFTDDLDAVPDGSVVAFPPHGVPLPVRAEAAARGLGVVDTTCPLAALAHRDVEAYAHRGDTVVLMTGARDTAGEWVSVSQAPESVLTMRNAAQASDLQRFGVDPERLSLVVQTGIPVDDAAGMITALRDRYPRVRGQHYDALCYAATDRAAAVRSVAGAVDLTLVLGAADDPDAGQLEAEAAAGGRAVRRLAAAGELAAAWLTGVNAIGVVPARSAPGALMPQVLDALAGLGPLSVTEREVRTAPRPAVDGAAPGFPAQPGGTVVDA</sequence>
<feature type="region of interest" description="Disordered" evidence="6">
    <location>
        <begin position="423"/>
        <end position="443"/>
    </location>
</feature>
<evidence type="ECO:0000256" key="4">
    <source>
        <dbReference type="ARBA" id="ARBA00023004"/>
    </source>
</evidence>
<dbReference type="PANTHER" id="PTHR30426">
    <property type="entry name" value="4-HYDROXY-3-METHYLBUT-2-ENYL DIPHOSPHATE REDUCTASE"/>
    <property type="match status" value="1"/>
</dbReference>